<dbReference type="InterPro" id="IPR002060">
    <property type="entry name" value="Squ/phyt_synthse"/>
</dbReference>
<gene>
    <name evidence="1" type="ORF">RUE5091_01430</name>
</gene>
<dbReference type="Pfam" id="PF00494">
    <property type="entry name" value="SQS_PSY"/>
    <property type="match status" value="1"/>
</dbReference>
<dbReference type="EMBL" id="CYUD01000004">
    <property type="protein sequence ID" value="CUJ94542.1"/>
    <property type="molecule type" value="Genomic_DNA"/>
</dbReference>
<dbReference type="InterPro" id="IPR008949">
    <property type="entry name" value="Isoprenoid_synthase_dom_sf"/>
</dbReference>
<proteinExistence type="predicted"/>
<dbReference type="SUPFAM" id="SSF48576">
    <property type="entry name" value="Terpenoid synthases"/>
    <property type="match status" value="1"/>
</dbReference>
<sequence>METGARLRVTDGGGRVSVDFDDDVKACAALVHRADPDRFMAVMAAPVAVRPKLFPLYALNVEVARAPWVTQETMIAEMRLQWWRDALQEIADGKAVRRHEVVTPLSQVLSPDLAAMLDEYVAVRRWDIYRDPFEDEAHFDAYINHSAGSLMVAAAQVLGEADEAVLRDFGYGVGVANWFRAIPDLEARGRIPLLDGTPESVRALAQKALDRLQRARSNAAGISSDARPALFAGWQAEWVLRQVVARPDRVAAGDLAQGEIRRRASLMWSVASGRW</sequence>
<name>A0A0P1I748_9RHOB</name>
<protein>
    <submittedName>
        <fullName evidence="1">Squalene synthase HpnD</fullName>
    </submittedName>
</protein>
<dbReference type="Proteomes" id="UP000051260">
    <property type="component" value="Unassembled WGS sequence"/>
</dbReference>
<accession>A0A0P1I748</accession>
<reference evidence="2" key="1">
    <citation type="submission" date="2015-09" db="EMBL/GenBank/DDBJ databases">
        <authorList>
            <person name="Rodrigo-Torres L."/>
            <person name="Arahal D.R."/>
        </authorList>
    </citation>
    <scope>NUCLEOTIDE SEQUENCE [LARGE SCALE GENOMIC DNA]</scope>
    <source>
        <strain evidence="2">CECT 5091</strain>
    </source>
</reference>
<evidence type="ECO:0000313" key="1">
    <source>
        <dbReference type="EMBL" id="CUJ94542.1"/>
    </source>
</evidence>
<dbReference type="STRING" id="1715692.RUE5091_01430"/>
<dbReference type="Gene3D" id="1.10.600.10">
    <property type="entry name" value="Farnesyl Diphosphate Synthase"/>
    <property type="match status" value="1"/>
</dbReference>
<organism evidence="1 2">
    <name type="scientific">Ruegeria denitrificans</name>
    <dbReference type="NCBI Taxonomy" id="1715692"/>
    <lineage>
        <taxon>Bacteria</taxon>
        <taxon>Pseudomonadati</taxon>
        <taxon>Pseudomonadota</taxon>
        <taxon>Alphaproteobacteria</taxon>
        <taxon>Rhodobacterales</taxon>
        <taxon>Roseobacteraceae</taxon>
        <taxon>Ruegeria</taxon>
    </lineage>
</organism>
<keyword evidence="2" id="KW-1185">Reference proteome</keyword>
<evidence type="ECO:0000313" key="2">
    <source>
        <dbReference type="Proteomes" id="UP000051260"/>
    </source>
</evidence>
<dbReference type="AlphaFoldDB" id="A0A0P1I748"/>